<proteinExistence type="predicted"/>
<sequence length="191" mass="21521">MKFQIMIPISIALSVASFAMIKIRLPLLAAEEKRNTMLDVKLRVTEELLGEFEKEKNIIDSRIETEKSAQEPLQKEITELSTNTKKEELDTSEHSTIDILEEHPEQFVSAKYQFMYSNFLCLHLCSVCPKKEEAKPEEAKVEPPKAEEPKPEAPKPEEAKPAEAKPAEAKPAEAKPEEAKPAEAKPEAPKQ</sequence>
<feature type="region of interest" description="Disordered" evidence="1">
    <location>
        <begin position="132"/>
        <end position="191"/>
    </location>
</feature>
<evidence type="ECO:0000313" key="3">
    <source>
        <dbReference type="Proteomes" id="UP000261520"/>
    </source>
</evidence>
<feature type="region of interest" description="Disordered" evidence="1">
    <location>
        <begin position="65"/>
        <end position="93"/>
    </location>
</feature>
<evidence type="ECO:0000256" key="1">
    <source>
        <dbReference type="SAM" id="MobiDB-lite"/>
    </source>
</evidence>
<protein>
    <submittedName>
        <fullName evidence="2">Uncharacterized protein</fullName>
    </submittedName>
</protein>
<organism evidence="2 3">
    <name type="scientific">Periophthalmus magnuspinnatus</name>
    <dbReference type="NCBI Taxonomy" id="409849"/>
    <lineage>
        <taxon>Eukaryota</taxon>
        <taxon>Metazoa</taxon>
        <taxon>Chordata</taxon>
        <taxon>Craniata</taxon>
        <taxon>Vertebrata</taxon>
        <taxon>Euteleostomi</taxon>
        <taxon>Actinopterygii</taxon>
        <taxon>Neopterygii</taxon>
        <taxon>Teleostei</taxon>
        <taxon>Neoteleostei</taxon>
        <taxon>Acanthomorphata</taxon>
        <taxon>Gobiaria</taxon>
        <taxon>Gobiiformes</taxon>
        <taxon>Gobioidei</taxon>
        <taxon>Gobiidae</taxon>
        <taxon>Oxudercinae</taxon>
        <taxon>Periophthalmus</taxon>
    </lineage>
</organism>
<evidence type="ECO:0000313" key="2">
    <source>
        <dbReference type="Ensembl" id="ENSPMGP00000026662.1"/>
    </source>
</evidence>
<dbReference type="Proteomes" id="UP000261520">
    <property type="component" value="Unplaced"/>
</dbReference>
<reference evidence="2" key="2">
    <citation type="submission" date="2025-09" db="UniProtKB">
        <authorList>
            <consortium name="Ensembl"/>
        </authorList>
    </citation>
    <scope>IDENTIFICATION</scope>
</reference>
<keyword evidence="3" id="KW-1185">Reference proteome</keyword>
<reference evidence="2" key="1">
    <citation type="submission" date="2025-08" db="UniProtKB">
        <authorList>
            <consortium name="Ensembl"/>
        </authorList>
    </citation>
    <scope>IDENTIFICATION</scope>
</reference>
<dbReference type="Ensembl" id="ENSPMGT00000028396.1">
    <property type="protein sequence ID" value="ENSPMGP00000026662.1"/>
    <property type="gene ID" value="ENSPMGG00000021504.1"/>
</dbReference>
<accession>A0A3B4BA94</accession>
<name>A0A3B4BA94_9GOBI</name>
<dbReference type="AlphaFoldDB" id="A0A3B4BA94"/>
<dbReference type="STRING" id="409849.ENSPMGP00000026662"/>